<comment type="pathway">
    <text evidence="2 17">Amino-acid biosynthesis; L-threonine biosynthesis; L-threonine from L-aspartate: step 3/5.</text>
</comment>
<feature type="domain" description="Aspartate/homoserine dehydrogenase NAD-binding" evidence="20">
    <location>
        <begin position="9"/>
        <end position="127"/>
    </location>
</feature>
<feature type="domain" description="Homoserine dehydrogenase catalytic" evidence="19">
    <location>
        <begin position="149"/>
        <end position="358"/>
    </location>
</feature>
<evidence type="ECO:0000256" key="16">
    <source>
        <dbReference type="PIRSR" id="PIRSR036497-2"/>
    </source>
</evidence>
<dbReference type="UniPathway" id="UPA00050">
    <property type="reaction ID" value="UER00063"/>
</dbReference>
<dbReference type="OrthoDB" id="67851at2759"/>
<dbReference type="FunFam" id="3.30.360.10:FF:000006">
    <property type="entry name" value="Bifunctional aspartokinase/homoserine dehydrogenase"/>
    <property type="match status" value="1"/>
</dbReference>
<comment type="catalytic activity">
    <reaction evidence="12">
        <text>L-homoserine + NADP(+) = L-aspartate 4-semialdehyde + NADPH + H(+)</text>
        <dbReference type="Rhea" id="RHEA:15761"/>
        <dbReference type="ChEBI" id="CHEBI:15378"/>
        <dbReference type="ChEBI" id="CHEBI:57476"/>
        <dbReference type="ChEBI" id="CHEBI:57783"/>
        <dbReference type="ChEBI" id="CHEBI:58349"/>
        <dbReference type="ChEBI" id="CHEBI:537519"/>
        <dbReference type="EC" id="1.1.1.3"/>
    </reaction>
    <physiologicalReaction direction="right-to-left" evidence="12">
        <dbReference type="Rhea" id="RHEA:15763"/>
    </physiologicalReaction>
</comment>
<evidence type="ECO:0000256" key="14">
    <source>
        <dbReference type="PIRNR" id="PIRNR036497"/>
    </source>
</evidence>
<evidence type="ECO:0000256" key="10">
    <source>
        <dbReference type="ARBA" id="ARBA00023002"/>
    </source>
</evidence>
<gene>
    <name evidence="21" type="ORF">CALCODRAFT_556818</name>
</gene>
<evidence type="ECO:0000256" key="2">
    <source>
        <dbReference type="ARBA" id="ARBA00005056"/>
    </source>
</evidence>
<evidence type="ECO:0000256" key="7">
    <source>
        <dbReference type="ARBA" id="ARBA00022605"/>
    </source>
</evidence>
<keyword evidence="8 14" id="KW-0791">Threonine biosynthesis</keyword>
<evidence type="ECO:0000256" key="12">
    <source>
        <dbReference type="ARBA" id="ARBA00048841"/>
    </source>
</evidence>
<dbReference type="GO" id="GO:0009090">
    <property type="term" value="P:homoserine biosynthetic process"/>
    <property type="evidence" value="ECO:0007669"/>
    <property type="project" value="TreeGrafter"/>
</dbReference>
<comment type="function">
    <text evidence="13">Catalyzes the conversion of L-aspartate-beta-semialdehyde (L-Asa) to L-homoserine (L-Hse), the third step in the biosynthesis of amino acids that derive from aspartate (the aspartate family of amino acids), including methioinine and threonine, the latter of which is a precursor to isoleucine; production of homoserine leads to a branch-point in the pathway as it can either be O-phosphorylated for processing to threonine, or O-acylated for processing to methionine.</text>
</comment>
<dbReference type="Gene3D" id="3.30.360.10">
    <property type="entry name" value="Dihydrodipicolinate Reductase, domain 2"/>
    <property type="match status" value="1"/>
</dbReference>
<dbReference type="Gene3D" id="3.40.50.720">
    <property type="entry name" value="NAD(P)-binding Rossmann-like Domain"/>
    <property type="match status" value="1"/>
</dbReference>
<evidence type="ECO:0000259" key="20">
    <source>
        <dbReference type="Pfam" id="PF03447"/>
    </source>
</evidence>
<evidence type="ECO:0000256" key="15">
    <source>
        <dbReference type="PIRSR" id="PIRSR036497-1"/>
    </source>
</evidence>
<dbReference type="PANTHER" id="PTHR43070">
    <property type="match status" value="1"/>
</dbReference>
<evidence type="ECO:0000313" key="22">
    <source>
        <dbReference type="Proteomes" id="UP000076842"/>
    </source>
</evidence>
<dbReference type="InParanoid" id="A0A165EDC1"/>
<feature type="binding site" evidence="16">
    <location>
        <position position="89"/>
    </location>
    <ligand>
        <name>NADPH</name>
        <dbReference type="ChEBI" id="CHEBI:57783"/>
    </ligand>
</feature>
<comment type="pathway">
    <text evidence="3 17">Amino-acid biosynthesis; L-methionine biosynthesis via de novo pathway; L-homoserine from L-aspartate: step 3/3.</text>
</comment>
<evidence type="ECO:0000256" key="13">
    <source>
        <dbReference type="ARBA" id="ARBA00059589"/>
    </source>
</evidence>
<dbReference type="InterPro" id="IPR022697">
    <property type="entry name" value="HDH_short"/>
</dbReference>
<sequence length="361" mass="38179">MAIQVALVGTGLVGSAILTQLALPTIAKHTVLVSVSNSKRTVFSPSGISLPLAADFVQTKGTELALSQLVAQLKEIRGKAEKTVLIDSTASPAVANAYPEILKAGISIITPNKLALSSGSALFDSIQAALDADPSIRLLHESTVGAGLPIISTLNDLVRTGDKVKRIEGVFSGTLSYIFNNFSPATPPEEPPMFSDIVGQAKKLGYTEPNPHSDLSGSDVARKLTILARLLPETPIPLPEGYLSVPTSSLSPEGLETLEDGDEYVEKLKDSDVEFEQMRKRAEQMGQVLRYVGVVDVEKCTVQASLETYPATHPFATSLGGSDNIIAFHTERYSRPLIIQGAGAGAAVTAMGVMSDLLKLV</sequence>
<feature type="binding site" evidence="16">
    <location>
        <position position="208"/>
    </location>
    <ligand>
        <name>L-homoserine</name>
        <dbReference type="ChEBI" id="CHEBI:57476"/>
    </ligand>
</feature>
<dbReference type="EMBL" id="KV424010">
    <property type="protein sequence ID" value="KZT54614.1"/>
    <property type="molecule type" value="Genomic_DNA"/>
</dbReference>
<dbReference type="Proteomes" id="UP000076842">
    <property type="component" value="Unassembled WGS sequence"/>
</dbReference>
<dbReference type="GO" id="GO:0009086">
    <property type="term" value="P:methionine biosynthetic process"/>
    <property type="evidence" value="ECO:0007669"/>
    <property type="project" value="UniProtKB-KW"/>
</dbReference>
<evidence type="ECO:0000313" key="21">
    <source>
        <dbReference type="EMBL" id="KZT54614.1"/>
    </source>
</evidence>
<evidence type="ECO:0000256" key="3">
    <source>
        <dbReference type="ARBA" id="ARBA00005062"/>
    </source>
</evidence>
<proteinExistence type="inferred from homology"/>
<comment type="similarity">
    <text evidence="4 14 18">Belongs to the homoserine dehydrogenase family.</text>
</comment>
<dbReference type="InterPro" id="IPR001342">
    <property type="entry name" value="HDH_cat"/>
</dbReference>
<accession>A0A165EDC1</accession>
<dbReference type="FunCoup" id="A0A165EDC1">
    <property type="interactions" value="121"/>
</dbReference>
<dbReference type="PANTHER" id="PTHR43070:SF5">
    <property type="entry name" value="HOMOSERINE DEHYDROGENASE"/>
    <property type="match status" value="1"/>
</dbReference>
<dbReference type="InterPro" id="IPR011147">
    <property type="entry name" value="Bifunc_Aspkin/hSer_DH"/>
</dbReference>
<protein>
    <recommendedName>
        <fullName evidence="6 14">Homoserine dehydrogenase</fullName>
        <shortName evidence="14">HDH</shortName>
        <ecNumber evidence="5 14">1.1.1.3</ecNumber>
    </recommendedName>
</protein>
<keyword evidence="7 14" id="KW-0028">Amino-acid biosynthesis</keyword>
<evidence type="ECO:0000256" key="11">
    <source>
        <dbReference type="ARBA" id="ARBA00023167"/>
    </source>
</evidence>
<evidence type="ECO:0000259" key="19">
    <source>
        <dbReference type="Pfam" id="PF00742"/>
    </source>
</evidence>
<evidence type="ECO:0000256" key="4">
    <source>
        <dbReference type="ARBA" id="ARBA00006753"/>
    </source>
</evidence>
<dbReference type="GO" id="GO:0050661">
    <property type="term" value="F:NADP binding"/>
    <property type="evidence" value="ECO:0007669"/>
    <property type="project" value="InterPro"/>
</dbReference>
<dbReference type="Pfam" id="PF00742">
    <property type="entry name" value="Homoserine_dh"/>
    <property type="match status" value="1"/>
</dbReference>
<comment type="cofactor">
    <cofactor evidence="1">
        <name>a metal cation</name>
        <dbReference type="ChEBI" id="CHEBI:25213"/>
    </cofactor>
</comment>
<dbReference type="PIRSF" id="PIRSF036497">
    <property type="entry name" value="HDH_short"/>
    <property type="match status" value="1"/>
</dbReference>
<dbReference type="PROSITE" id="PS01042">
    <property type="entry name" value="HOMOSER_DHGENASE"/>
    <property type="match status" value="1"/>
</dbReference>
<dbReference type="InterPro" id="IPR036291">
    <property type="entry name" value="NAD(P)-bd_dom_sf"/>
</dbReference>
<organism evidence="21 22">
    <name type="scientific">Calocera cornea HHB12733</name>
    <dbReference type="NCBI Taxonomy" id="1353952"/>
    <lineage>
        <taxon>Eukaryota</taxon>
        <taxon>Fungi</taxon>
        <taxon>Dikarya</taxon>
        <taxon>Basidiomycota</taxon>
        <taxon>Agaricomycotina</taxon>
        <taxon>Dacrymycetes</taxon>
        <taxon>Dacrymycetales</taxon>
        <taxon>Dacrymycetaceae</taxon>
        <taxon>Calocera</taxon>
    </lineage>
</organism>
<feature type="active site" description="Proton donor" evidence="15">
    <location>
        <position position="223"/>
    </location>
</feature>
<dbReference type="GO" id="GO:0004412">
    <property type="term" value="F:homoserine dehydrogenase activity"/>
    <property type="evidence" value="ECO:0007669"/>
    <property type="project" value="UniProtKB-EC"/>
</dbReference>
<name>A0A165EDC1_9BASI</name>
<feature type="binding site" evidence="16">
    <location>
        <begin position="9"/>
        <end position="14"/>
    </location>
    <ligand>
        <name>NADP(+)</name>
        <dbReference type="ChEBI" id="CHEBI:58349"/>
    </ligand>
</feature>
<keyword evidence="22" id="KW-1185">Reference proteome</keyword>
<evidence type="ECO:0000256" key="17">
    <source>
        <dbReference type="RuleBase" id="RU000579"/>
    </source>
</evidence>
<evidence type="ECO:0000256" key="5">
    <source>
        <dbReference type="ARBA" id="ARBA00013213"/>
    </source>
</evidence>
<dbReference type="STRING" id="1353952.A0A165EDC1"/>
<dbReference type="InterPro" id="IPR019811">
    <property type="entry name" value="HDH_CS"/>
</dbReference>
<evidence type="ECO:0000256" key="9">
    <source>
        <dbReference type="ARBA" id="ARBA00022857"/>
    </source>
</evidence>
<keyword evidence="9 14" id="KW-0521">NADP</keyword>
<reference evidence="21 22" key="1">
    <citation type="journal article" date="2016" name="Mol. Biol. Evol.">
        <title>Comparative Genomics of Early-Diverging Mushroom-Forming Fungi Provides Insights into the Origins of Lignocellulose Decay Capabilities.</title>
        <authorList>
            <person name="Nagy L.G."/>
            <person name="Riley R."/>
            <person name="Tritt A."/>
            <person name="Adam C."/>
            <person name="Daum C."/>
            <person name="Floudas D."/>
            <person name="Sun H."/>
            <person name="Yadav J.S."/>
            <person name="Pangilinan J."/>
            <person name="Larsson K.H."/>
            <person name="Matsuura K."/>
            <person name="Barry K."/>
            <person name="Labutti K."/>
            <person name="Kuo R."/>
            <person name="Ohm R.A."/>
            <person name="Bhattacharya S.S."/>
            <person name="Shirouzu T."/>
            <person name="Yoshinaga Y."/>
            <person name="Martin F.M."/>
            <person name="Grigoriev I.V."/>
            <person name="Hibbett D.S."/>
        </authorList>
    </citation>
    <scope>NUCLEOTIDE SEQUENCE [LARGE SCALE GENOMIC DNA]</scope>
    <source>
        <strain evidence="21 22">HHB12733</strain>
    </source>
</reference>
<keyword evidence="10 14" id="KW-0560">Oxidoreductase</keyword>
<dbReference type="SUPFAM" id="SSF51735">
    <property type="entry name" value="NAD(P)-binding Rossmann-fold domains"/>
    <property type="match status" value="1"/>
</dbReference>
<evidence type="ECO:0000256" key="1">
    <source>
        <dbReference type="ARBA" id="ARBA00001920"/>
    </source>
</evidence>
<dbReference type="AlphaFoldDB" id="A0A165EDC1"/>
<feature type="binding site" evidence="16">
    <location>
        <position position="113"/>
    </location>
    <ligand>
        <name>NADPH</name>
        <dbReference type="ChEBI" id="CHEBI:57783"/>
    </ligand>
</feature>
<keyword evidence="11 14" id="KW-0486">Methionine biosynthesis</keyword>
<dbReference type="Pfam" id="PF03447">
    <property type="entry name" value="NAD_binding_3"/>
    <property type="match status" value="1"/>
</dbReference>
<dbReference type="EC" id="1.1.1.3" evidence="5 14"/>
<evidence type="ECO:0000256" key="8">
    <source>
        <dbReference type="ARBA" id="ARBA00022697"/>
    </source>
</evidence>
<dbReference type="InterPro" id="IPR005106">
    <property type="entry name" value="Asp/hSer_DH_NAD-bd"/>
</dbReference>
<evidence type="ECO:0000256" key="6">
    <source>
        <dbReference type="ARBA" id="ARBA00013376"/>
    </source>
</evidence>
<dbReference type="SUPFAM" id="SSF55347">
    <property type="entry name" value="Glyceraldehyde-3-phosphate dehydrogenase-like, C-terminal domain"/>
    <property type="match status" value="1"/>
</dbReference>
<dbReference type="GO" id="GO:0009088">
    <property type="term" value="P:threonine biosynthetic process"/>
    <property type="evidence" value="ECO:0007669"/>
    <property type="project" value="UniProtKB-UniPathway"/>
</dbReference>
<dbReference type="UniPathway" id="UPA00051">
    <property type="reaction ID" value="UER00465"/>
</dbReference>
<evidence type="ECO:0000256" key="18">
    <source>
        <dbReference type="RuleBase" id="RU004171"/>
    </source>
</evidence>